<dbReference type="RefSeq" id="WP_369084197.1">
    <property type="nucleotide sequence ID" value="NZ_JBFSHR010000006.1"/>
</dbReference>
<evidence type="ECO:0000313" key="7">
    <source>
        <dbReference type="EMBL" id="MEX6428755.1"/>
    </source>
</evidence>
<keyword evidence="3" id="KW-0456">Lyase</keyword>
<dbReference type="InterPro" id="IPR000994">
    <property type="entry name" value="Pept_M24"/>
</dbReference>
<proteinExistence type="predicted"/>
<dbReference type="InterPro" id="IPR000587">
    <property type="entry name" value="Creatinase_N"/>
</dbReference>
<evidence type="ECO:0000259" key="6">
    <source>
        <dbReference type="Pfam" id="PF01321"/>
    </source>
</evidence>
<dbReference type="PANTHER" id="PTHR48078">
    <property type="entry name" value="THREONINE DEHYDRATASE, MITOCHONDRIAL-RELATED"/>
    <property type="match status" value="1"/>
</dbReference>
<protein>
    <submittedName>
        <fullName evidence="7">Pyridoxal-phosphate dependent enzyme</fullName>
    </submittedName>
</protein>
<dbReference type="InterPro" id="IPR036005">
    <property type="entry name" value="Creatinase/aminopeptidase-like"/>
</dbReference>
<dbReference type="SUPFAM" id="SSF55920">
    <property type="entry name" value="Creatinase/aminopeptidase"/>
    <property type="match status" value="1"/>
</dbReference>
<evidence type="ECO:0000313" key="8">
    <source>
        <dbReference type="Proteomes" id="UP001560267"/>
    </source>
</evidence>
<comment type="cofactor">
    <cofactor evidence="1">
        <name>pyridoxal 5'-phosphate</name>
        <dbReference type="ChEBI" id="CHEBI:597326"/>
    </cofactor>
</comment>
<evidence type="ECO:0000256" key="2">
    <source>
        <dbReference type="ARBA" id="ARBA00022898"/>
    </source>
</evidence>
<feature type="domain" description="Peptidase M24" evidence="5">
    <location>
        <begin position="182"/>
        <end position="389"/>
    </location>
</feature>
<dbReference type="Gene3D" id="3.90.230.10">
    <property type="entry name" value="Creatinase/methionine aminopeptidase superfamily"/>
    <property type="match status" value="1"/>
</dbReference>
<dbReference type="PANTHER" id="PTHR48078:SF6">
    <property type="entry name" value="L-THREONINE DEHYDRATASE CATABOLIC TDCB"/>
    <property type="match status" value="1"/>
</dbReference>
<feature type="domain" description="Tryptophan synthase beta chain-like PALP" evidence="4">
    <location>
        <begin position="459"/>
        <end position="745"/>
    </location>
</feature>
<dbReference type="CDD" id="cd01066">
    <property type="entry name" value="APP_MetAP"/>
    <property type="match status" value="1"/>
</dbReference>
<dbReference type="InterPro" id="IPR050147">
    <property type="entry name" value="Ser/Thr_Dehydratase"/>
</dbReference>
<evidence type="ECO:0000259" key="5">
    <source>
        <dbReference type="Pfam" id="PF00557"/>
    </source>
</evidence>
<evidence type="ECO:0000256" key="3">
    <source>
        <dbReference type="ARBA" id="ARBA00023239"/>
    </source>
</evidence>
<dbReference type="CDD" id="cd01562">
    <property type="entry name" value="Thr-dehyd"/>
    <property type="match status" value="1"/>
</dbReference>
<dbReference type="InterPro" id="IPR029149">
    <property type="entry name" value="Creatin/AminoP/Spt16_N"/>
</dbReference>
<keyword evidence="2" id="KW-0663">Pyridoxal phosphate</keyword>
<accession>A0ABV3Y041</accession>
<dbReference type="SUPFAM" id="SSF53092">
    <property type="entry name" value="Creatinase/prolidase N-terminal domain"/>
    <property type="match status" value="1"/>
</dbReference>
<sequence length="760" mass="81621">MAESSAGSVAQPMGERGLPFEEDEYRRRCASVKASMERRGLDVLIVVDPSNMFYLTGYDGWSFYLPQAVVLLATDDQPHWIGRPQDQYGATLTTWLDADHIRGYSERLVHARDGHPISSVAALVREARADSGRIGLEMDAHYFTARAFELLRLALPKAELVDSEELVNWCRVIKTAPEITYLRRAAKVASAAMAVAIETIAPGVRECDAAGAIVRAQYQGVDGIVGDYPAIVPLIPSQERALAAHLTWTDRRYEEDDVVNLELSGCVHRYHAPLARTLCLGRPSNDLDRLGHAVQEGLDAAIAAIRPGETAEGVEAAWRVALERNGYTKESRLGYSVGVGYPPDWGEHTISLRSGDTTVLEAGMVFHVIGGMWLQDQGLELSETVVVTERGSEVLTNFKRSLLVKESPMSQTSATRRDEVMVAQQGAPTSVGQRGHQQSHALGIADVDAARTRLSSFSSPTPVVAFDELSRRLGAQVVLKMESMSDVGSFKWRGALNKMLSLPDEVAKRGVITFSTGNHGVAVAEWAKRLGIPAQVCVPRDVGGAKLRRLRELGVTIDMESPDQESAAMRCDQLAQASVLTVIPPFDDPDVIAGQGTIGLEILAQVPDVEVIVVPVSGGGLLSGIGLAVLARRPDVRVIGVGAHNAPAMYASVQAGRPVVVDESTTLADSLRGGLGAANRYTFNLVKDLKIEMAQVSEIEIATAMRLLFAESGLVVEGAGAVGLAALLGAKLDIAGKRVVVVVSGRNVDNDQISDLLRGA</sequence>
<reference evidence="7 8" key="1">
    <citation type="submission" date="2024-07" db="EMBL/GenBank/DDBJ databases">
        <title>Draft Genome Sequence of Ferrimicrobium acidiphilum Strain YE2023, Isolated from a Pulp of Bioleach Reactor.</title>
        <authorList>
            <person name="Elkina Y.A."/>
            <person name="Bulaeva A.G."/>
            <person name="Beletsky A.V."/>
            <person name="Mardanov A.V."/>
        </authorList>
    </citation>
    <scope>NUCLEOTIDE SEQUENCE [LARGE SCALE GENOMIC DNA]</scope>
    <source>
        <strain evidence="7 8">YE2023</strain>
    </source>
</reference>
<dbReference type="Proteomes" id="UP001560267">
    <property type="component" value="Unassembled WGS sequence"/>
</dbReference>
<dbReference type="Pfam" id="PF01321">
    <property type="entry name" value="Creatinase_N"/>
    <property type="match status" value="1"/>
</dbReference>
<dbReference type="Pfam" id="PF00557">
    <property type="entry name" value="Peptidase_M24"/>
    <property type="match status" value="1"/>
</dbReference>
<dbReference type="EMBL" id="JBFSHR010000006">
    <property type="protein sequence ID" value="MEX6428755.1"/>
    <property type="molecule type" value="Genomic_DNA"/>
</dbReference>
<dbReference type="Gene3D" id="3.40.350.10">
    <property type="entry name" value="Creatinase/prolidase N-terminal domain"/>
    <property type="match status" value="1"/>
</dbReference>
<dbReference type="InterPro" id="IPR036052">
    <property type="entry name" value="TrpB-like_PALP_sf"/>
</dbReference>
<comment type="caution">
    <text evidence="7">The sequence shown here is derived from an EMBL/GenBank/DDBJ whole genome shotgun (WGS) entry which is preliminary data.</text>
</comment>
<evidence type="ECO:0000259" key="4">
    <source>
        <dbReference type="Pfam" id="PF00291"/>
    </source>
</evidence>
<evidence type="ECO:0000256" key="1">
    <source>
        <dbReference type="ARBA" id="ARBA00001933"/>
    </source>
</evidence>
<feature type="domain" description="Creatinase N-terminal" evidence="6">
    <location>
        <begin position="28"/>
        <end position="173"/>
    </location>
</feature>
<dbReference type="Gene3D" id="3.40.50.1100">
    <property type="match status" value="2"/>
</dbReference>
<dbReference type="SUPFAM" id="SSF53686">
    <property type="entry name" value="Tryptophan synthase beta subunit-like PLP-dependent enzymes"/>
    <property type="match status" value="1"/>
</dbReference>
<organism evidence="7 8">
    <name type="scientific">Ferrimicrobium acidiphilum</name>
    <dbReference type="NCBI Taxonomy" id="121039"/>
    <lineage>
        <taxon>Bacteria</taxon>
        <taxon>Bacillati</taxon>
        <taxon>Actinomycetota</taxon>
        <taxon>Acidimicrobiia</taxon>
        <taxon>Acidimicrobiales</taxon>
        <taxon>Acidimicrobiaceae</taxon>
        <taxon>Ferrimicrobium</taxon>
    </lineage>
</organism>
<name>A0ABV3Y041_9ACTN</name>
<keyword evidence="8" id="KW-1185">Reference proteome</keyword>
<dbReference type="InterPro" id="IPR001926">
    <property type="entry name" value="TrpB-like_PALP"/>
</dbReference>
<dbReference type="Pfam" id="PF00291">
    <property type="entry name" value="PALP"/>
    <property type="match status" value="1"/>
</dbReference>
<gene>
    <name evidence="7" type="ORF">AB6A68_02735</name>
</gene>